<evidence type="ECO:0000259" key="1">
    <source>
        <dbReference type="Pfam" id="PF13614"/>
    </source>
</evidence>
<reference evidence="2 3" key="1">
    <citation type="submission" date="2019-03" db="EMBL/GenBank/DDBJ databases">
        <title>Genomic Encyclopedia of Type Strains, Phase IV (KMG-IV): sequencing the most valuable type-strain genomes for metagenomic binning, comparative biology and taxonomic classification.</title>
        <authorList>
            <person name="Goeker M."/>
        </authorList>
    </citation>
    <scope>NUCLEOTIDE SEQUENCE [LARGE SCALE GENOMIC DNA]</scope>
    <source>
        <strain evidence="2 3">DSM 21100</strain>
    </source>
</reference>
<dbReference type="AlphaFoldDB" id="A0A4R3KPL0"/>
<keyword evidence="3" id="KW-1185">Reference proteome</keyword>
<dbReference type="PANTHER" id="PTHR13696">
    <property type="entry name" value="P-LOOP CONTAINING NUCLEOSIDE TRIPHOSPHATE HYDROLASE"/>
    <property type="match status" value="1"/>
</dbReference>
<dbReference type="FunFam" id="3.40.50.300:FF:000285">
    <property type="entry name" value="Sporulation initiation inhibitor Soj"/>
    <property type="match status" value="1"/>
</dbReference>
<dbReference type="PANTHER" id="PTHR13696:SF52">
    <property type="entry name" value="PARA FAMILY PROTEIN CT_582"/>
    <property type="match status" value="1"/>
</dbReference>
<dbReference type="Pfam" id="PF13614">
    <property type="entry name" value="AAA_31"/>
    <property type="match status" value="1"/>
</dbReference>
<accession>A0A4R3KPL0</accession>
<organism evidence="2 3">
    <name type="scientific">Anseongella ginsenosidimutans</name>
    <dbReference type="NCBI Taxonomy" id="496056"/>
    <lineage>
        <taxon>Bacteria</taxon>
        <taxon>Pseudomonadati</taxon>
        <taxon>Bacteroidota</taxon>
        <taxon>Sphingobacteriia</taxon>
        <taxon>Sphingobacteriales</taxon>
        <taxon>Sphingobacteriaceae</taxon>
        <taxon>Anseongella</taxon>
    </lineage>
</organism>
<sequence>MTKIIAIANQKGGVGKTTSSINLAASLAVLEYKTLLVDADPQANSTSGIGFDPRSVKSSIYECIVNDSDPNEAILSTSTPNLDLFPAHIDLVGAEIEMINAVEREYKMKAVLEKIKERYDFIIIDCSPSLGLITINALTASDSVVVPVQCEYFALEGLGKLLNTIKIVQTRLNPALHIEGILLTMYDVRLRLSNQVMEEVKSHFQDLVFDTIIQRNTKLSEAPSFGVSVIMHDAGSRGAANYLSLAREIIRKNKVKSEAAGEETKISNV</sequence>
<gene>
    <name evidence="2" type="ORF">EDD80_108162</name>
</gene>
<proteinExistence type="predicted"/>
<evidence type="ECO:0000313" key="3">
    <source>
        <dbReference type="Proteomes" id="UP000295807"/>
    </source>
</evidence>
<dbReference type="Proteomes" id="UP000295807">
    <property type="component" value="Unassembled WGS sequence"/>
</dbReference>
<dbReference type="InterPro" id="IPR027417">
    <property type="entry name" value="P-loop_NTPase"/>
</dbReference>
<dbReference type="Gene3D" id="3.40.50.300">
    <property type="entry name" value="P-loop containing nucleotide triphosphate hydrolases"/>
    <property type="match status" value="1"/>
</dbReference>
<evidence type="ECO:0000313" key="2">
    <source>
        <dbReference type="EMBL" id="TCS86369.1"/>
    </source>
</evidence>
<comment type="caution">
    <text evidence="2">The sequence shown here is derived from an EMBL/GenBank/DDBJ whole genome shotgun (WGS) entry which is preliminary data.</text>
</comment>
<dbReference type="InterPro" id="IPR025669">
    <property type="entry name" value="AAA_dom"/>
</dbReference>
<dbReference type="EMBL" id="SMAD01000008">
    <property type="protein sequence ID" value="TCS86369.1"/>
    <property type="molecule type" value="Genomic_DNA"/>
</dbReference>
<dbReference type="SUPFAM" id="SSF52540">
    <property type="entry name" value="P-loop containing nucleoside triphosphate hydrolases"/>
    <property type="match status" value="1"/>
</dbReference>
<dbReference type="OrthoDB" id="9815116at2"/>
<feature type="domain" description="AAA" evidence="1">
    <location>
        <begin position="2"/>
        <end position="178"/>
    </location>
</feature>
<dbReference type="InterPro" id="IPR050678">
    <property type="entry name" value="DNA_Partitioning_ATPase"/>
</dbReference>
<dbReference type="CDD" id="cd02042">
    <property type="entry name" value="ParAB_family"/>
    <property type="match status" value="1"/>
</dbReference>
<dbReference type="RefSeq" id="WP_132129770.1">
    <property type="nucleotide sequence ID" value="NZ_CP042432.1"/>
</dbReference>
<protein>
    <submittedName>
        <fullName evidence="2">Chromosome segregation ATPase</fullName>
    </submittedName>
</protein>
<name>A0A4R3KPL0_9SPHI</name>